<accession>A0A371EFC3</accession>
<organism evidence="2 3">
    <name type="scientific">Mucuna pruriens</name>
    <name type="common">Velvet bean</name>
    <name type="synonym">Dolichos pruriens</name>
    <dbReference type="NCBI Taxonomy" id="157652"/>
    <lineage>
        <taxon>Eukaryota</taxon>
        <taxon>Viridiplantae</taxon>
        <taxon>Streptophyta</taxon>
        <taxon>Embryophyta</taxon>
        <taxon>Tracheophyta</taxon>
        <taxon>Spermatophyta</taxon>
        <taxon>Magnoliopsida</taxon>
        <taxon>eudicotyledons</taxon>
        <taxon>Gunneridae</taxon>
        <taxon>Pentapetalae</taxon>
        <taxon>rosids</taxon>
        <taxon>fabids</taxon>
        <taxon>Fabales</taxon>
        <taxon>Fabaceae</taxon>
        <taxon>Papilionoideae</taxon>
        <taxon>50 kb inversion clade</taxon>
        <taxon>NPAAA clade</taxon>
        <taxon>indigoferoid/millettioid clade</taxon>
        <taxon>Phaseoleae</taxon>
        <taxon>Mucuna</taxon>
    </lineage>
</organism>
<feature type="non-terminal residue" evidence="2">
    <location>
        <position position="1"/>
    </location>
</feature>
<comment type="caution">
    <text evidence="2">The sequence shown here is derived from an EMBL/GenBank/DDBJ whole genome shotgun (WGS) entry which is preliminary data.</text>
</comment>
<gene>
    <name evidence="2" type="ORF">CR513_56764</name>
</gene>
<keyword evidence="3" id="KW-1185">Reference proteome</keyword>
<name>A0A371EFC3_MUCPR</name>
<dbReference type="Proteomes" id="UP000257109">
    <property type="component" value="Unassembled WGS sequence"/>
</dbReference>
<evidence type="ECO:0000256" key="1">
    <source>
        <dbReference type="SAM" id="Phobius"/>
    </source>
</evidence>
<feature type="transmembrane region" description="Helical" evidence="1">
    <location>
        <begin position="36"/>
        <end position="54"/>
    </location>
</feature>
<reference evidence="2" key="1">
    <citation type="submission" date="2018-05" db="EMBL/GenBank/DDBJ databases">
        <title>Draft genome of Mucuna pruriens seed.</title>
        <authorList>
            <person name="Nnadi N.E."/>
            <person name="Vos R."/>
            <person name="Hasami M.H."/>
            <person name="Devisetty U.K."/>
            <person name="Aguiy J.C."/>
        </authorList>
    </citation>
    <scope>NUCLEOTIDE SEQUENCE [LARGE SCALE GENOMIC DNA]</scope>
    <source>
        <strain evidence="2">JCA_2017</strain>
    </source>
</reference>
<dbReference type="AlphaFoldDB" id="A0A371EFC3"/>
<proteinExistence type="predicted"/>
<dbReference type="EMBL" id="QJKJ01014278">
    <property type="protein sequence ID" value="RDX64654.1"/>
    <property type="molecule type" value="Genomic_DNA"/>
</dbReference>
<sequence length="116" mass="12814">MKERKPTSKCIISHAKNSEAICPLDMKNIAIMGKGNIAIFVVIISLIDLVEYLFGYDTSITLGGAELSQNHLLICQRAFVRCFGWLGKCNRIGFGRGAMTPTPRQGSRENKVTILI</sequence>
<keyword evidence="1" id="KW-0812">Transmembrane</keyword>
<keyword evidence="1" id="KW-0472">Membrane</keyword>
<keyword evidence="1" id="KW-1133">Transmembrane helix</keyword>
<protein>
    <submittedName>
        <fullName evidence="2">Uncharacterized protein</fullName>
    </submittedName>
</protein>
<evidence type="ECO:0000313" key="2">
    <source>
        <dbReference type="EMBL" id="RDX64654.1"/>
    </source>
</evidence>
<evidence type="ECO:0000313" key="3">
    <source>
        <dbReference type="Proteomes" id="UP000257109"/>
    </source>
</evidence>